<evidence type="ECO:0000313" key="3">
    <source>
        <dbReference type="EMBL" id="NSX55456.1"/>
    </source>
</evidence>
<reference evidence="3 4" key="1">
    <citation type="submission" date="2020-06" db="EMBL/GenBank/DDBJ databases">
        <title>Sulfitobacter algicola sp. nov., isolated from green algae.</title>
        <authorList>
            <person name="Wang C."/>
        </authorList>
    </citation>
    <scope>NUCLEOTIDE SEQUENCE [LARGE SCALE GENOMIC DNA]</scope>
    <source>
        <strain evidence="3 4">1151</strain>
    </source>
</reference>
<protein>
    <submittedName>
        <fullName evidence="3">Porin family protein</fullName>
    </submittedName>
</protein>
<dbReference type="Pfam" id="PF13505">
    <property type="entry name" value="OMP_b-brl"/>
    <property type="match status" value="1"/>
</dbReference>
<keyword evidence="4" id="KW-1185">Reference proteome</keyword>
<organism evidence="3 4">
    <name type="scientific">Parasulfitobacter algicola</name>
    <dbReference type="NCBI Taxonomy" id="2614809"/>
    <lineage>
        <taxon>Bacteria</taxon>
        <taxon>Pseudomonadati</taxon>
        <taxon>Pseudomonadota</taxon>
        <taxon>Alphaproteobacteria</taxon>
        <taxon>Rhodobacterales</taxon>
        <taxon>Roseobacteraceae</taxon>
        <taxon>Parasulfitobacter</taxon>
    </lineage>
</organism>
<dbReference type="EMBL" id="JABUFE010000006">
    <property type="protein sequence ID" value="NSX55456.1"/>
    <property type="molecule type" value="Genomic_DNA"/>
</dbReference>
<dbReference type="SUPFAM" id="SSF56925">
    <property type="entry name" value="OMPA-like"/>
    <property type="match status" value="1"/>
</dbReference>
<comment type="caution">
    <text evidence="3">The sequence shown here is derived from an EMBL/GenBank/DDBJ whole genome shotgun (WGS) entry which is preliminary data.</text>
</comment>
<evidence type="ECO:0000256" key="1">
    <source>
        <dbReference type="ARBA" id="ARBA00022729"/>
    </source>
</evidence>
<dbReference type="InterPro" id="IPR027385">
    <property type="entry name" value="Beta-barrel_OMP"/>
</dbReference>
<dbReference type="InterPro" id="IPR011250">
    <property type="entry name" value="OMP/PagP_B-barrel"/>
</dbReference>
<name>A0ABX2IRD1_9RHOB</name>
<proteinExistence type="predicted"/>
<accession>A0ABX2IRD1</accession>
<evidence type="ECO:0000313" key="4">
    <source>
        <dbReference type="Proteomes" id="UP000777935"/>
    </source>
</evidence>
<dbReference type="Gene3D" id="2.40.160.20">
    <property type="match status" value="1"/>
</dbReference>
<feature type="domain" description="Outer membrane protein beta-barrel" evidence="2">
    <location>
        <begin position="38"/>
        <end position="192"/>
    </location>
</feature>
<sequence>MTVSAIALGVPAFAGSIEQPVDDSVFVPAPPPEEPMRADGDWTGFYGGAQLGYGDVTTDGAADLDGDDVIGGLIAGYDYDFGQFVLGGGIDYDIASIELDDADTLESVLRLKARGGYDLGNGLLYATGGWAQATADELDSSDGYFLGAGYEHRVTQNISLGGEALFHQFDDFDDSDIDIDATTLQARLSYRF</sequence>
<evidence type="ECO:0000259" key="2">
    <source>
        <dbReference type="Pfam" id="PF13505"/>
    </source>
</evidence>
<dbReference type="Proteomes" id="UP000777935">
    <property type="component" value="Unassembled WGS sequence"/>
</dbReference>
<gene>
    <name evidence="3" type="ORF">HRQ87_11635</name>
</gene>
<keyword evidence="1" id="KW-0732">Signal</keyword>